<comment type="caution">
    <text evidence="2">The sequence shown here is derived from an EMBL/GenBank/DDBJ whole genome shotgun (WGS) entry which is preliminary data.</text>
</comment>
<gene>
    <name evidence="2" type="ORF">AXG93_872s1210</name>
</gene>
<name>A0A176VLF1_MARPO</name>
<protein>
    <submittedName>
        <fullName evidence="2">Uncharacterized protein</fullName>
    </submittedName>
</protein>
<evidence type="ECO:0000313" key="3">
    <source>
        <dbReference type="Proteomes" id="UP000077202"/>
    </source>
</evidence>
<proteinExistence type="predicted"/>
<evidence type="ECO:0000313" key="2">
    <source>
        <dbReference type="EMBL" id="OAE21152.1"/>
    </source>
</evidence>
<dbReference type="EMBL" id="LVLJ01003524">
    <property type="protein sequence ID" value="OAE21152.1"/>
    <property type="molecule type" value="Genomic_DNA"/>
</dbReference>
<reference evidence="2" key="1">
    <citation type="submission" date="2016-03" db="EMBL/GenBank/DDBJ databases">
        <title>Mechanisms controlling the formation of the plant cell surface in tip-growing cells are functionally conserved among land plants.</title>
        <authorList>
            <person name="Honkanen S."/>
            <person name="Jones V.A."/>
            <person name="Morieri G."/>
            <person name="Champion C."/>
            <person name="Hetherington A.J."/>
            <person name="Kelly S."/>
            <person name="Saint-Marcoux D."/>
            <person name="Proust H."/>
            <person name="Prescott H."/>
            <person name="Dolan L."/>
        </authorList>
    </citation>
    <scope>NUCLEOTIDE SEQUENCE [LARGE SCALE GENOMIC DNA]</scope>
    <source>
        <tissue evidence="2">Whole gametophyte</tissue>
    </source>
</reference>
<organism evidence="2 3">
    <name type="scientific">Marchantia polymorpha subsp. ruderalis</name>
    <dbReference type="NCBI Taxonomy" id="1480154"/>
    <lineage>
        <taxon>Eukaryota</taxon>
        <taxon>Viridiplantae</taxon>
        <taxon>Streptophyta</taxon>
        <taxon>Embryophyta</taxon>
        <taxon>Marchantiophyta</taxon>
        <taxon>Marchantiopsida</taxon>
        <taxon>Marchantiidae</taxon>
        <taxon>Marchantiales</taxon>
        <taxon>Marchantiaceae</taxon>
        <taxon>Marchantia</taxon>
    </lineage>
</organism>
<dbReference type="PANTHER" id="PTHR33874">
    <property type="entry name" value="RING FINGER PROTEIN"/>
    <property type="match status" value="1"/>
</dbReference>
<accession>A0A176VLF1</accession>
<keyword evidence="1" id="KW-0175">Coiled coil</keyword>
<evidence type="ECO:0000256" key="1">
    <source>
        <dbReference type="SAM" id="Coils"/>
    </source>
</evidence>
<sequence>MHGEGLTVAVAVVEGVAGVAKTALEKRHHDHSPDVVAREKEILQVEDALEQQRLENQRLRAQLEEYQKALDGMHSRSSQETPSELYARLKKKVDSPEFLSKLTNCSEDSKSPDGMVVSVADDPSSWLMVTDNDLTDEELKEEGDQCGQDAFVVVTQEDIVDGIASFMARYISSNPQTKASTESSSFVAVMFLHRKLNFIFSKAISQAFTDLERKGKLRKLWNCGKFVYSAASWGATAAELYKSPVIVRAAMMAVWASCRVIKRLLV</sequence>
<keyword evidence="3" id="KW-1185">Reference proteome</keyword>
<dbReference type="AlphaFoldDB" id="A0A176VLF1"/>
<dbReference type="PANTHER" id="PTHR33874:SF4">
    <property type="entry name" value="EXPRESSED PROTEIN"/>
    <property type="match status" value="1"/>
</dbReference>
<feature type="coiled-coil region" evidence="1">
    <location>
        <begin position="42"/>
        <end position="76"/>
    </location>
</feature>
<dbReference type="Proteomes" id="UP000077202">
    <property type="component" value="Unassembled WGS sequence"/>
</dbReference>